<feature type="transmembrane region" description="Helical" evidence="8">
    <location>
        <begin position="81"/>
        <end position="101"/>
    </location>
</feature>
<evidence type="ECO:0000313" key="10">
    <source>
        <dbReference type="EMBL" id="AVO37287.1"/>
    </source>
</evidence>
<keyword evidence="11" id="KW-1185">Reference proteome</keyword>
<keyword evidence="6 8" id="KW-0472">Membrane</keyword>
<dbReference type="GO" id="GO:0005886">
    <property type="term" value="C:plasma membrane"/>
    <property type="evidence" value="ECO:0007669"/>
    <property type="project" value="UniProtKB-SubCell"/>
</dbReference>
<dbReference type="InterPro" id="IPR010290">
    <property type="entry name" value="TM_effector"/>
</dbReference>
<evidence type="ECO:0000256" key="1">
    <source>
        <dbReference type="ARBA" id="ARBA00004651"/>
    </source>
</evidence>
<dbReference type="GO" id="GO:0022857">
    <property type="term" value="F:transmembrane transporter activity"/>
    <property type="evidence" value="ECO:0007669"/>
    <property type="project" value="InterPro"/>
</dbReference>
<dbReference type="InterPro" id="IPR020846">
    <property type="entry name" value="MFS_dom"/>
</dbReference>
<feature type="transmembrane region" description="Helical" evidence="8">
    <location>
        <begin position="289"/>
        <end position="307"/>
    </location>
</feature>
<feature type="transmembrane region" description="Helical" evidence="8">
    <location>
        <begin position="161"/>
        <end position="191"/>
    </location>
</feature>
<dbReference type="Proteomes" id="UP000237655">
    <property type="component" value="Chromosome"/>
</dbReference>
<keyword evidence="3" id="KW-1003">Cell membrane</keyword>
<feature type="transmembrane region" description="Helical" evidence="8">
    <location>
        <begin position="51"/>
        <end position="69"/>
    </location>
</feature>
<keyword evidence="2" id="KW-0813">Transport</keyword>
<keyword evidence="5 8" id="KW-1133">Transmembrane helix</keyword>
<dbReference type="Gene3D" id="1.20.1250.20">
    <property type="entry name" value="MFS general substrate transporter like domains"/>
    <property type="match status" value="1"/>
</dbReference>
<evidence type="ECO:0000259" key="9">
    <source>
        <dbReference type="PROSITE" id="PS50850"/>
    </source>
</evidence>
<dbReference type="AlphaFoldDB" id="A0A2S0MN80"/>
<feature type="transmembrane region" description="Helical" evidence="8">
    <location>
        <begin position="108"/>
        <end position="125"/>
    </location>
</feature>
<dbReference type="SUPFAM" id="SSF103473">
    <property type="entry name" value="MFS general substrate transporter"/>
    <property type="match status" value="1"/>
</dbReference>
<evidence type="ECO:0000256" key="7">
    <source>
        <dbReference type="SAM" id="MobiDB-lite"/>
    </source>
</evidence>
<dbReference type="InterPro" id="IPR036259">
    <property type="entry name" value="MFS_trans_sf"/>
</dbReference>
<feature type="transmembrane region" description="Helical" evidence="8">
    <location>
        <begin position="313"/>
        <end position="336"/>
    </location>
</feature>
<feature type="domain" description="Major facilitator superfamily (MFS) profile" evidence="9">
    <location>
        <begin position="15"/>
        <end position="402"/>
    </location>
</feature>
<dbReference type="RefSeq" id="WP_106471599.1">
    <property type="nucleotide sequence ID" value="NZ_CP027665.1"/>
</dbReference>
<name>A0A2S0MN80_9RHOB</name>
<feature type="transmembrane region" description="Helical" evidence="8">
    <location>
        <begin position="257"/>
        <end position="277"/>
    </location>
</feature>
<evidence type="ECO:0000256" key="6">
    <source>
        <dbReference type="ARBA" id="ARBA00023136"/>
    </source>
</evidence>
<accession>A0A2S0MN80</accession>
<gene>
    <name evidence="10" type="ORF">C6Y53_05870</name>
</gene>
<sequence length="553" mass="60101">MPNSVPTLAVFRNRTFRMLWIATLASNFGGLVQSVGAAWMMTSLTASHSMVALVQSSVTLPIMIFSLAAGVFADNFDRRKIMLWAQGFMCVVSVVLAFLAFENLLTPWLLLTFTFLIGCGTAMHIPSWQASVGDIVTREELSAAVSVNSMGFNMMRSVGPAAGGAIVALAGAAAAFAVNALSYVAIIAALLGWRPALAPRRLPREPFGSAFAAGLRYVALSPNLVRTIARGFVFGLSAVVILALLPLVVRDHLAGDALVYGALLGCFGFGAVFGALANGWLRDRYRNETIVRLGFSGFAVTCVVLALSDIAMFNALALLLAGFCWVISMSLFNVTMQLSTPRWVVGRVLALYQTGVFGGMAGGSWLWGAIAESAGLGSALLIAGALLLCGALVGLIAPLPDSSDLNLDPLNRFSEPPLQLDITPRSGPIMIMIDYRIDQGDVPRFLDLMNQHRRVRIRDGAQQWALLRDLEDPDLWTESYHVPTWVEYIRHHERRTQADFGVFEEISKLHKGTRPLRVHRLIERQTVSPRDNIPRRPGRAAEPPVENPDETGR</sequence>
<proteinExistence type="predicted"/>
<dbReference type="PROSITE" id="PS50850">
    <property type="entry name" value="MFS"/>
    <property type="match status" value="1"/>
</dbReference>
<evidence type="ECO:0000256" key="4">
    <source>
        <dbReference type="ARBA" id="ARBA00022692"/>
    </source>
</evidence>
<feature type="transmembrane region" description="Helical" evidence="8">
    <location>
        <begin position="376"/>
        <end position="397"/>
    </location>
</feature>
<protein>
    <submittedName>
        <fullName evidence="10">MFS transporter</fullName>
    </submittedName>
</protein>
<evidence type="ECO:0000256" key="5">
    <source>
        <dbReference type="ARBA" id="ARBA00022989"/>
    </source>
</evidence>
<feature type="region of interest" description="Disordered" evidence="7">
    <location>
        <begin position="526"/>
        <end position="553"/>
    </location>
</feature>
<feature type="transmembrane region" description="Helical" evidence="8">
    <location>
        <begin position="20"/>
        <end position="39"/>
    </location>
</feature>
<reference evidence="11" key="1">
    <citation type="submission" date="2018-03" db="EMBL/GenBank/DDBJ databases">
        <title>Genomic analysis of the strain SH-1 isolated from shrimp intestine.</title>
        <authorList>
            <person name="Kim Y.-S."/>
            <person name="Kim S.-E."/>
            <person name="Kim K.-H."/>
        </authorList>
    </citation>
    <scope>NUCLEOTIDE SEQUENCE [LARGE SCALE GENOMIC DNA]</scope>
    <source>
        <strain evidence="11">SH-1</strain>
    </source>
</reference>
<dbReference type="CDD" id="cd06173">
    <property type="entry name" value="MFS_MefA_like"/>
    <property type="match status" value="1"/>
</dbReference>
<evidence type="ECO:0000256" key="8">
    <source>
        <dbReference type="SAM" id="Phobius"/>
    </source>
</evidence>
<dbReference type="Pfam" id="PF05977">
    <property type="entry name" value="MFS_3"/>
    <property type="match status" value="1"/>
</dbReference>
<evidence type="ECO:0000313" key="11">
    <source>
        <dbReference type="Proteomes" id="UP000237655"/>
    </source>
</evidence>
<feature type="transmembrane region" description="Helical" evidence="8">
    <location>
        <begin position="348"/>
        <end position="370"/>
    </location>
</feature>
<keyword evidence="4 8" id="KW-0812">Transmembrane</keyword>
<feature type="transmembrane region" description="Helical" evidence="8">
    <location>
        <begin position="227"/>
        <end position="245"/>
    </location>
</feature>
<organism evidence="10 11">
    <name type="scientific">Pukyongiella litopenaei</name>
    <dbReference type="NCBI Taxonomy" id="2605946"/>
    <lineage>
        <taxon>Bacteria</taxon>
        <taxon>Pseudomonadati</taxon>
        <taxon>Pseudomonadota</taxon>
        <taxon>Alphaproteobacteria</taxon>
        <taxon>Rhodobacterales</taxon>
        <taxon>Paracoccaceae</taxon>
        <taxon>Pukyongiella</taxon>
    </lineage>
</organism>
<dbReference type="PANTHER" id="PTHR23513:SF11">
    <property type="entry name" value="STAPHYLOFERRIN A TRANSPORTER"/>
    <property type="match status" value="1"/>
</dbReference>
<evidence type="ECO:0000256" key="2">
    <source>
        <dbReference type="ARBA" id="ARBA00022448"/>
    </source>
</evidence>
<dbReference type="KEGG" id="thas:C6Y53_05870"/>
<dbReference type="PANTHER" id="PTHR23513">
    <property type="entry name" value="INTEGRAL MEMBRANE EFFLUX PROTEIN-RELATED"/>
    <property type="match status" value="1"/>
</dbReference>
<dbReference type="EMBL" id="CP027665">
    <property type="protein sequence ID" value="AVO37287.1"/>
    <property type="molecule type" value="Genomic_DNA"/>
</dbReference>
<evidence type="ECO:0000256" key="3">
    <source>
        <dbReference type="ARBA" id="ARBA00022475"/>
    </source>
</evidence>
<comment type="subcellular location">
    <subcellularLocation>
        <location evidence="1">Cell membrane</location>
        <topology evidence="1">Multi-pass membrane protein</topology>
    </subcellularLocation>
</comment>